<evidence type="ECO:0000313" key="2">
    <source>
        <dbReference type="EMBL" id="GII49499.1"/>
    </source>
</evidence>
<dbReference type="InterPro" id="IPR006059">
    <property type="entry name" value="SBP"/>
</dbReference>
<dbReference type="PANTHER" id="PTHR43649">
    <property type="entry name" value="ARABINOSE-BINDING PROTEIN-RELATED"/>
    <property type="match status" value="1"/>
</dbReference>
<name>A0A8J3UW45_9ACTN</name>
<evidence type="ECO:0000256" key="1">
    <source>
        <dbReference type="SAM" id="SignalP"/>
    </source>
</evidence>
<dbReference type="RefSeq" id="WP_239095250.1">
    <property type="nucleotide sequence ID" value="NZ_BAAAKY010000003.1"/>
</dbReference>
<sequence length="427" mass="44495">MKSFRRSAALWAAAVLILGGCGSTGSDDGAGKSSAGAKVTVEFWNIATNEPLKTVFATAIKDFEAKHPNITIKNVPIENDAFKPKLTTTTQSGKAPDVFQTWGGGVLKQQADAGLVKDLTADTAWIGNFTDAALAAYQLDGKTYAIPHDIGMVGFWYNKALFAKAGITEPPGTWAQFLDDVTKLKGAGVTPISLAGKAKWPGHYYWAYLAMRIGGLDALKQAGDGKDFTAPAFVQAGQSLKQLADLQPFQKGFLGAAYDTPDGQAATMGNGKAAMELMGQWAPSVQSSAGKGIGDDLGFFPFPTVDGGKGAVTEAFGGGGGFAVGATAPAEAVEFLKFLTDSTEHRKAVESGGVLPVLKGEDDAVKDPNLSVVSKNLSGATGFQLYLDQAYPPAVGQQVNDSVAELIAGTKTPEQITQAITETAKSE</sequence>
<dbReference type="EMBL" id="BOOQ01000042">
    <property type="protein sequence ID" value="GII49499.1"/>
    <property type="molecule type" value="Genomic_DNA"/>
</dbReference>
<gene>
    <name evidence="2" type="ORF">Psi02_59230</name>
</gene>
<reference evidence="2" key="1">
    <citation type="submission" date="2021-01" db="EMBL/GenBank/DDBJ databases">
        <title>Whole genome shotgun sequence of Planotetraspora silvatica NBRC 100141.</title>
        <authorList>
            <person name="Komaki H."/>
            <person name="Tamura T."/>
        </authorList>
    </citation>
    <scope>NUCLEOTIDE SEQUENCE</scope>
    <source>
        <strain evidence="2">NBRC 100141</strain>
    </source>
</reference>
<accession>A0A8J3UW45</accession>
<dbReference type="InterPro" id="IPR050490">
    <property type="entry name" value="Bact_solute-bd_prot1"/>
</dbReference>
<proteinExistence type="predicted"/>
<dbReference type="Gene3D" id="3.40.190.10">
    <property type="entry name" value="Periplasmic binding protein-like II"/>
    <property type="match status" value="2"/>
</dbReference>
<evidence type="ECO:0000313" key="3">
    <source>
        <dbReference type="Proteomes" id="UP000644610"/>
    </source>
</evidence>
<keyword evidence="1" id="KW-0732">Signal</keyword>
<dbReference type="SUPFAM" id="SSF53850">
    <property type="entry name" value="Periplasmic binding protein-like II"/>
    <property type="match status" value="1"/>
</dbReference>
<feature type="signal peptide" evidence="1">
    <location>
        <begin position="1"/>
        <end position="26"/>
    </location>
</feature>
<comment type="caution">
    <text evidence="2">The sequence shown here is derived from an EMBL/GenBank/DDBJ whole genome shotgun (WGS) entry which is preliminary data.</text>
</comment>
<dbReference type="Proteomes" id="UP000644610">
    <property type="component" value="Unassembled WGS sequence"/>
</dbReference>
<keyword evidence="3" id="KW-1185">Reference proteome</keyword>
<dbReference type="AlphaFoldDB" id="A0A8J3UW45"/>
<dbReference type="PANTHER" id="PTHR43649:SF14">
    <property type="entry name" value="BLR3389 PROTEIN"/>
    <property type="match status" value="1"/>
</dbReference>
<dbReference type="Pfam" id="PF01547">
    <property type="entry name" value="SBP_bac_1"/>
    <property type="match status" value="1"/>
</dbReference>
<feature type="chain" id="PRO_5038776469" evidence="1">
    <location>
        <begin position="27"/>
        <end position="427"/>
    </location>
</feature>
<protein>
    <submittedName>
        <fullName evidence="2">ABC transporter substrate-binding protein</fullName>
    </submittedName>
</protein>
<organism evidence="2 3">
    <name type="scientific">Planotetraspora silvatica</name>
    <dbReference type="NCBI Taxonomy" id="234614"/>
    <lineage>
        <taxon>Bacteria</taxon>
        <taxon>Bacillati</taxon>
        <taxon>Actinomycetota</taxon>
        <taxon>Actinomycetes</taxon>
        <taxon>Streptosporangiales</taxon>
        <taxon>Streptosporangiaceae</taxon>
        <taxon>Planotetraspora</taxon>
    </lineage>
</organism>
<dbReference type="PROSITE" id="PS51257">
    <property type="entry name" value="PROKAR_LIPOPROTEIN"/>
    <property type="match status" value="1"/>
</dbReference>